<evidence type="ECO:0000313" key="9">
    <source>
        <dbReference type="Proteomes" id="UP000182521"/>
    </source>
</evidence>
<evidence type="ECO:0000256" key="1">
    <source>
        <dbReference type="ARBA" id="ARBA00008563"/>
    </source>
</evidence>
<evidence type="ECO:0000313" key="8">
    <source>
        <dbReference type="EMBL" id="APC97171.1"/>
    </source>
</evidence>
<evidence type="ECO:0000256" key="6">
    <source>
        <dbReference type="HAMAP-Rule" id="MF_01363"/>
    </source>
</evidence>
<dbReference type="Proteomes" id="UP000182521">
    <property type="component" value="Chromosome"/>
</dbReference>
<sequence>MYAIIKSGGKQYKVKQGEVVKLEKLNLGIGDTVEFDTVLIGQTAEGEVKVGAPVVAGAKVVAEVVEQGRHQKVKIIKFRRRKHSMKQQGHRQYYTAVKVSSIQL</sequence>
<evidence type="ECO:0000256" key="5">
    <source>
        <dbReference type="ARBA" id="ARBA00023274"/>
    </source>
</evidence>
<dbReference type="PANTHER" id="PTHR21349:SF0">
    <property type="entry name" value="LARGE RIBOSOMAL SUBUNIT PROTEIN BL21M"/>
    <property type="match status" value="1"/>
</dbReference>
<evidence type="ECO:0000256" key="2">
    <source>
        <dbReference type="ARBA" id="ARBA00022730"/>
    </source>
</evidence>
<dbReference type="EMBL" id="CP009654">
    <property type="protein sequence ID" value="APC97171.1"/>
    <property type="molecule type" value="Genomic_DNA"/>
</dbReference>
<dbReference type="NCBIfam" id="TIGR00061">
    <property type="entry name" value="L21"/>
    <property type="match status" value="1"/>
</dbReference>
<dbReference type="RefSeq" id="WP_071664667.1">
    <property type="nucleotide sequence ID" value="NZ_CP009654.1"/>
</dbReference>
<keyword evidence="3 6" id="KW-0694">RNA-binding</keyword>
<gene>
    <name evidence="6 8" type="primary">rplU</name>
    <name evidence="8" type="ORF">KX01_1819</name>
</gene>
<dbReference type="GO" id="GO:0003735">
    <property type="term" value="F:structural constituent of ribosome"/>
    <property type="evidence" value="ECO:0007669"/>
    <property type="project" value="InterPro"/>
</dbReference>
<dbReference type="PROSITE" id="PS01169">
    <property type="entry name" value="RIBOSOMAL_L21"/>
    <property type="match status" value="1"/>
</dbReference>
<keyword evidence="2 6" id="KW-0699">rRNA-binding</keyword>
<dbReference type="KEGG" id="frc:KX01_1819"/>
<dbReference type="GO" id="GO:0019843">
    <property type="term" value="F:rRNA binding"/>
    <property type="evidence" value="ECO:0007669"/>
    <property type="project" value="UniProtKB-UniRule"/>
</dbReference>
<reference evidence="9" key="1">
    <citation type="submission" date="2014-10" db="EMBL/GenBank/DDBJ databases">
        <authorList>
            <person name="Kuske C.R."/>
            <person name="Challacombe J.F."/>
            <person name="Daligault H.E."/>
            <person name="Davenport K.W."/>
            <person name="Johnson S.L."/>
            <person name="Siddaramappa S."/>
            <person name="Petersen J.M."/>
        </authorList>
    </citation>
    <scope>NUCLEOTIDE SEQUENCE [LARGE SCALE GENOMIC DNA]</scope>
    <source>
        <strain evidence="9">CA97-1460</strain>
    </source>
</reference>
<proteinExistence type="inferred from homology"/>
<protein>
    <recommendedName>
        <fullName evidence="6">Large ribosomal subunit protein bL21</fullName>
    </recommendedName>
</protein>
<dbReference type="PANTHER" id="PTHR21349">
    <property type="entry name" value="50S RIBOSOMAL PROTEIN L21"/>
    <property type="match status" value="1"/>
</dbReference>
<evidence type="ECO:0000256" key="7">
    <source>
        <dbReference type="RuleBase" id="RU000562"/>
    </source>
</evidence>
<evidence type="ECO:0000256" key="3">
    <source>
        <dbReference type="ARBA" id="ARBA00022884"/>
    </source>
</evidence>
<dbReference type="InterPro" id="IPR018258">
    <property type="entry name" value="Ribosomal_bL21_CS"/>
</dbReference>
<dbReference type="GO" id="GO:0006412">
    <property type="term" value="P:translation"/>
    <property type="evidence" value="ECO:0007669"/>
    <property type="project" value="UniProtKB-UniRule"/>
</dbReference>
<dbReference type="OrthoDB" id="9813334at2"/>
<dbReference type="Pfam" id="PF00829">
    <property type="entry name" value="Ribosomal_L21p"/>
    <property type="match status" value="1"/>
</dbReference>
<comment type="function">
    <text evidence="6 7">This protein binds to 23S rRNA in the presence of protein L20.</text>
</comment>
<dbReference type="AlphaFoldDB" id="A0A1J0KU07"/>
<dbReference type="STRING" id="1542390.KX01_1819"/>
<dbReference type="SUPFAM" id="SSF141091">
    <property type="entry name" value="L21p-like"/>
    <property type="match status" value="1"/>
</dbReference>
<dbReference type="InterPro" id="IPR036164">
    <property type="entry name" value="bL21-like_sf"/>
</dbReference>
<dbReference type="HAMAP" id="MF_01363">
    <property type="entry name" value="Ribosomal_bL21"/>
    <property type="match status" value="1"/>
</dbReference>
<dbReference type="GO" id="GO:0005737">
    <property type="term" value="C:cytoplasm"/>
    <property type="evidence" value="ECO:0007669"/>
    <property type="project" value="UniProtKB-ARBA"/>
</dbReference>
<keyword evidence="5 6" id="KW-0687">Ribonucleoprotein</keyword>
<dbReference type="InterPro" id="IPR028909">
    <property type="entry name" value="bL21-like"/>
</dbReference>
<comment type="subunit">
    <text evidence="6">Part of the 50S ribosomal subunit. Contacts protein L20.</text>
</comment>
<comment type="similarity">
    <text evidence="1 6 7">Belongs to the bacterial ribosomal protein bL21 family.</text>
</comment>
<name>A0A1J0KU07_9GAMM</name>
<keyword evidence="9" id="KW-1185">Reference proteome</keyword>
<dbReference type="InterPro" id="IPR001787">
    <property type="entry name" value="Ribosomal_bL21"/>
</dbReference>
<dbReference type="GO" id="GO:0005840">
    <property type="term" value="C:ribosome"/>
    <property type="evidence" value="ECO:0007669"/>
    <property type="project" value="UniProtKB-KW"/>
</dbReference>
<keyword evidence="4 6" id="KW-0689">Ribosomal protein</keyword>
<dbReference type="GO" id="GO:1990904">
    <property type="term" value="C:ribonucleoprotein complex"/>
    <property type="evidence" value="ECO:0007669"/>
    <property type="project" value="UniProtKB-KW"/>
</dbReference>
<evidence type="ECO:0000256" key="4">
    <source>
        <dbReference type="ARBA" id="ARBA00022980"/>
    </source>
</evidence>
<accession>A0A1J0KU07</accession>
<organism evidence="8 9">
    <name type="scientific">Francisella frigiditurris</name>
    <dbReference type="NCBI Taxonomy" id="1542390"/>
    <lineage>
        <taxon>Bacteria</taxon>
        <taxon>Pseudomonadati</taxon>
        <taxon>Pseudomonadota</taxon>
        <taxon>Gammaproteobacteria</taxon>
        <taxon>Thiotrichales</taxon>
        <taxon>Francisellaceae</taxon>
        <taxon>Francisella</taxon>
    </lineage>
</organism>